<feature type="coiled-coil region" evidence="1">
    <location>
        <begin position="40"/>
        <end position="67"/>
    </location>
</feature>
<sequence length="146" mass="16720">MIESSCWVLSITMASEAAPMDTATRERQTLMTPTTGSGLKQRIRELEALIENDLRKAQRELEGLRMVKGMHGDTNVAEMLEKLKEEVLEHFDNSKGELKKFFVAQRNENLKLHEQLKTLRNENATLQQSILALQRRLQGIEEDIGQ</sequence>
<gene>
    <name evidence="2" type="ORF">Vbra_15517</name>
</gene>
<protein>
    <submittedName>
        <fullName evidence="2">Uncharacterized protein</fullName>
    </submittedName>
</protein>
<name>A0A0G4FJA9_VITBC</name>
<keyword evidence="3" id="KW-1185">Reference proteome</keyword>
<proteinExistence type="predicted"/>
<dbReference type="VEuPathDB" id="CryptoDB:Vbra_15517"/>
<dbReference type="AlphaFoldDB" id="A0A0G4FJA9"/>
<dbReference type="FunCoup" id="A0A0G4FJA9">
    <property type="interactions" value="10"/>
</dbReference>
<keyword evidence="1" id="KW-0175">Coiled coil</keyword>
<accession>A0A0G4FJA9</accession>
<evidence type="ECO:0000256" key="1">
    <source>
        <dbReference type="SAM" id="Coils"/>
    </source>
</evidence>
<dbReference type="OrthoDB" id="436049at2759"/>
<evidence type="ECO:0000313" key="3">
    <source>
        <dbReference type="Proteomes" id="UP000041254"/>
    </source>
</evidence>
<dbReference type="InParanoid" id="A0A0G4FJA9"/>
<feature type="coiled-coil region" evidence="1">
    <location>
        <begin position="102"/>
        <end position="143"/>
    </location>
</feature>
<organism evidence="2 3">
    <name type="scientific">Vitrella brassicaformis (strain CCMP3155)</name>
    <dbReference type="NCBI Taxonomy" id="1169540"/>
    <lineage>
        <taxon>Eukaryota</taxon>
        <taxon>Sar</taxon>
        <taxon>Alveolata</taxon>
        <taxon>Colpodellida</taxon>
        <taxon>Vitrellaceae</taxon>
        <taxon>Vitrella</taxon>
    </lineage>
</organism>
<evidence type="ECO:0000313" key="2">
    <source>
        <dbReference type="EMBL" id="CEM13678.1"/>
    </source>
</evidence>
<dbReference type="Proteomes" id="UP000041254">
    <property type="component" value="Unassembled WGS sequence"/>
</dbReference>
<reference evidence="2 3" key="1">
    <citation type="submission" date="2014-11" db="EMBL/GenBank/DDBJ databases">
        <authorList>
            <person name="Zhu J."/>
            <person name="Qi W."/>
            <person name="Song R."/>
        </authorList>
    </citation>
    <scope>NUCLEOTIDE SEQUENCE [LARGE SCALE GENOMIC DNA]</scope>
</reference>
<dbReference type="EMBL" id="CDMY01000447">
    <property type="protein sequence ID" value="CEM13678.1"/>
    <property type="molecule type" value="Genomic_DNA"/>
</dbReference>
<dbReference type="PhylomeDB" id="A0A0G4FJA9"/>